<dbReference type="Proteomes" id="UP001370490">
    <property type="component" value="Unassembled WGS sequence"/>
</dbReference>
<keyword evidence="6" id="KW-0175">Coiled coil</keyword>
<evidence type="ECO:0000256" key="6">
    <source>
        <dbReference type="SAM" id="Coils"/>
    </source>
</evidence>
<dbReference type="PANTHER" id="PTHR31429:SF50">
    <property type="entry name" value="WRKY DOMAIN-CONTAINING PROTEIN"/>
    <property type="match status" value="1"/>
</dbReference>
<evidence type="ECO:0000259" key="8">
    <source>
        <dbReference type="PROSITE" id="PS50811"/>
    </source>
</evidence>
<sequence length="477" mass="52981">MNFPTRLVWDDGASSTRPSEKRAINEADFFSNKKNCSRGSSSRINLKEEVDRDDKRAQGFKVNMDLNLQITSCESESHEDCEIKDEQTKNEREILFSELRRVSAENHQLKDLLNQLNKNYNILQMQVVSLIQQQEQTQKSQIASKIEIINGRGEDRNNMNDRVVERQFMEMGQNGKEVKTEYDTRTIGNTTLNLPHRDPSESWDMKRLGKEKNQVPSQTHLHDSSTTPKLYGITSDIDQATEAAIRRARVSVRARSEASMISDGCQWRKYGQKMAKGNPCPRAYYRCTMSASCPVRKQVQRCAEDRSVLVTTYEGHHNHPLPQAAVAMASTTTSAATMLLSGSMPSSDPNSFLAKAAINPSSSSTISLASISASAPFPTITLDLTRVPEPRAQVPVPALHPNTLLQRPVLGESKFSGVQMSHELQLPQQSRDQAQKLPSLPEASRATTTNLAADSNFTAAIVAALSSFMGSGPQKLL</sequence>
<evidence type="ECO:0000256" key="2">
    <source>
        <dbReference type="ARBA" id="ARBA00023015"/>
    </source>
</evidence>
<evidence type="ECO:0000256" key="5">
    <source>
        <dbReference type="ARBA" id="ARBA00023242"/>
    </source>
</evidence>
<proteinExistence type="predicted"/>
<evidence type="ECO:0000256" key="1">
    <source>
        <dbReference type="ARBA" id="ARBA00004123"/>
    </source>
</evidence>
<dbReference type="GO" id="GO:0005634">
    <property type="term" value="C:nucleus"/>
    <property type="evidence" value="ECO:0007669"/>
    <property type="project" value="UniProtKB-SubCell"/>
</dbReference>
<dbReference type="SMART" id="SM00774">
    <property type="entry name" value="WRKY"/>
    <property type="match status" value="1"/>
</dbReference>
<evidence type="ECO:0000256" key="7">
    <source>
        <dbReference type="SAM" id="MobiDB-lite"/>
    </source>
</evidence>
<name>A0AAN8VUT6_9MAGN</name>
<keyword evidence="4" id="KW-0804">Transcription</keyword>
<dbReference type="Gene3D" id="2.20.25.80">
    <property type="entry name" value="WRKY domain"/>
    <property type="match status" value="1"/>
</dbReference>
<evidence type="ECO:0000313" key="9">
    <source>
        <dbReference type="EMBL" id="KAK6934483.1"/>
    </source>
</evidence>
<protein>
    <submittedName>
        <fullName evidence="9">WRKY domain</fullName>
    </submittedName>
</protein>
<dbReference type="AlphaFoldDB" id="A0AAN8VUT6"/>
<evidence type="ECO:0000313" key="10">
    <source>
        <dbReference type="Proteomes" id="UP001370490"/>
    </source>
</evidence>
<comment type="caution">
    <text evidence="9">The sequence shown here is derived from an EMBL/GenBank/DDBJ whole genome shotgun (WGS) entry which is preliminary data.</text>
</comment>
<accession>A0AAN8VUT6</accession>
<comment type="subcellular location">
    <subcellularLocation>
        <location evidence="1">Nucleus</location>
    </subcellularLocation>
</comment>
<organism evidence="9 10">
    <name type="scientific">Dillenia turbinata</name>
    <dbReference type="NCBI Taxonomy" id="194707"/>
    <lineage>
        <taxon>Eukaryota</taxon>
        <taxon>Viridiplantae</taxon>
        <taxon>Streptophyta</taxon>
        <taxon>Embryophyta</taxon>
        <taxon>Tracheophyta</taxon>
        <taxon>Spermatophyta</taxon>
        <taxon>Magnoliopsida</taxon>
        <taxon>eudicotyledons</taxon>
        <taxon>Gunneridae</taxon>
        <taxon>Pentapetalae</taxon>
        <taxon>Dilleniales</taxon>
        <taxon>Dilleniaceae</taxon>
        <taxon>Dillenia</taxon>
    </lineage>
</organism>
<dbReference type="PANTHER" id="PTHR31429">
    <property type="entry name" value="WRKY TRANSCRIPTION FACTOR 36-RELATED"/>
    <property type="match status" value="1"/>
</dbReference>
<dbReference type="PROSITE" id="PS50811">
    <property type="entry name" value="WRKY"/>
    <property type="match status" value="1"/>
</dbReference>
<keyword evidence="5" id="KW-0539">Nucleus</keyword>
<feature type="coiled-coil region" evidence="6">
    <location>
        <begin position="99"/>
        <end position="133"/>
    </location>
</feature>
<dbReference type="GO" id="GO:0043565">
    <property type="term" value="F:sequence-specific DNA binding"/>
    <property type="evidence" value="ECO:0007669"/>
    <property type="project" value="InterPro"/>
</dbReference>
<dbReference type="Pfam" id="PF03106">
    <property type="entry name" value="WRKY"/>
    <property type="match status" value="1"/>
</dbReference>
<feature type="domain" description="WRKY" evidence="8">
    <location>
        <begin position="256"/>
        <end position="322"/>
    </location>
</feature>
<dbReference type="InterPro" id="IPR044810">
    <property type="entry name" value="WRKY_plant"/>
</dbReference>
<dbReference type="InterPro" id="IPR036576">
    <property type="entry name" value="WRKY_dom_sf"/>
</dbReference>
<feature type="region of interest" description="Disordered" evidence="7">
    <location>
        <begin position="1"/>
        <end position="20"/>
    </location>
</feature>
<dbReference type="EMBL" id="JBAMMX010000008">
    <property type="protein sequence ID" value="KAK6934483.1"/>
    <property type="molecule type" value="Genomic_DNA"/>
</dbReference>
<gene>
    <name evidence="9" type="ORF">RJ641_034638</name>
</gene>
<evidence type="ECO:0000256" key="4">
    <source>
        <dbReference type="ARBA" id="ARBA00023163"/>
    </source>
</evidence>
<keyword evidence="2" id="KW-0805">Transcription regulation</keyword>
<keyword evidence="10" id="KW-1185">Reference proteome</keyword>
<dbReference type="InterPro" id="IPR003657">
    <property type="entry name" value="WRKY_dom"/>
</dbReference>
<keyword evidence="3" id="KW-0238">DNA-binding</keyword>
<reference evidence="9 10" key="1">
    <citation type="submission" date="2023-12" db="EMBL/GenBank/DDBJ databases">
        <title>A high-quality genome assembly for Dillenia turbinata (Dilleniales).</title>
        <authorList>
            <person name="Chanderbali A."/>
        </authorList>
    </citation>
    <scope>NUCLEOTIDE SEQUENCE [LARGE SCALE GENOMIC DNA]</scope>
    <source>
        <strain evidence="9">LSX21</strain>
        <tissue evidence="9">Leaf</tissue>
    </source>
</reference>
<evidence type="ECO:0000256" key="3">
    <source>
        <dbReference type="ARBA" id="ARBA00023125"/>
    </source>
</evidence>
<dbReference type="GO" id="GO:0003700">
    <property type="term" value="F:DNA-binding transcription factor activity"/>
    <property type="evidence" value="ECO:0007669"/>
    <property type="project" value="InterPro"/>
</dbReference>
<dbReference type="FunFam" id="2.20.25.80:FF:000002">
    <property type="entry name" value="probable WRKY transcription factor 31"/>
    <property type="match status" value="1"/>
</dbReference>
<dbReference type="SUPFAM" id="SSF118290">
    <property type="entry name" value="WRKY DNA-binding domain"/>
    <property type="match status" value="1"/>
</dbReference>